<feature type="domain" description="Predicted pPIWI-associating nuclease" evidence="2">
    <location>
        <begin position="155"/>
        <end position="287"/>
    </location>
</feature>
<name>A0A023D928_ACIMT</name>
<keyword evidence="4" id="KW-1185">Reference proteome</keyword>
<dbReference type="Proteomes" id="UP000019760">
    <property type="component" value="Unassembled WGS sequence"/>
</dbReference>
<dbReference type="AlphaFoldDB" id="A0A023D928"/>
<dbReference type="Pfam" id="PF18165">
    <property type="entry name" value="pP_pnuc_1"/>
    <property type="match status" value="1"/>
</dbReference>
<feature type="coiled-coil region" evidence="1">
    <location>
        <begin position="18"/>
        <end position="74"/>
    </location>
</feature>
<keyword evidence="1" id="KW-0175">Coiled coil</keyword>
<dbReference type="InterPro" id="IPR040556">
    <property type="entry name" value="pP_pnuc_1"/>
</dbReference>
<protein>
    <recommendedName>
        <fullName evidence="2">Predicted pPIWI-associating nuclease domain-containing protein</fullName>
    </recommendedName>
</protein>
<evidence type="ECO:0000256" key="1">
    <source>
        <dbReference type="SAM" id="Coils"/>
    </source>
</evidence>
<proteinExistence type="predicted"/>
<evidence type="ECO:0000313" key="3">
    <source>
        <dbReference type="EMBL" id="GAJ30311.1"/>
    </source>
</evidence>
<organism evidence="3 4">
    <name type="scientific">Acidomonas methanolica NBRC 104435</name>
    <dbReference type="NCBI Taxonomy" id="1231351"/>
    <lineage>
        <taxon>Bacteria</taxon>
        <taxon>Pseudomonadati</taxon>
        <taxon>Pseudomonadota</taxon>
        <taxon>Alphaproteobacteria</taxon>
        <taxon>Acetobacterales</taxon>
        <taxon>Acetobacteraceae</taxon>
        <taxon>Acidomonas</taxon>
    </lineage>
</organism>
<dbReference type="OrthoDB" id="1493084at2"/>
<dbReference type="RefSeq" id="WP_042061213.1">
    <property type="nucleotide sequence ID" value="NZ_BAND01000120.1"/>
</dbReference>
<accession>A0A023D928</accession>
<sequence>MARRVTPSQLRSMMRQAQQKQKRAIDDLNRGIREYNRKVKQEVDRYNREVRAHNSRVRANRQRLKNEIARLNRQTNTTRYVTYRVSVDTMQAAYERLESAADQGRFDERYNELLDLSEREAANNAGLMNALLEDSAIADNAPAPDEPESPLTPILQRLSADLCDRWRGALYSLSPQNPDAARHFCTSAREIITRILDIHAPNEAVEQSIPDCERTQQGTPTRRAKIKYILHRSGMAGEELESFVDSDIENVVALFQTFNQGTHGEAGKFSFNKLQAIRVRVEDGILYLSRLIH</sequence>
<gene>
    <name evidence="3" type="ORF">Amme_121_010</name>
</gene>
<comment type="caution">
    <text evidence="3">The sequence shown here is derived from an EMBL/GenBank/DDBJ whole genome shotgun (WGS) entry which is preliminary data.</text>
</comment>
<dbReference type="EMBL" id="BAND01000120">
    <property type="protein sequence ID" value="GAJ30311.1"/>
    <property type="molecule type" value="Genomic_DNA"/>
</dbReference>
<evidence type="ECO:0000259" key="2">
    <source>
        <dbReference type="Pfam" id="PF18165"/>
    </source>
</evidence>
<evidence type="ECO:0000313" key="4">
    <source>
        <dbReference type="Proteomes" id="UP000019760"/>
    </source>
</evidence>
<reference evidence="4" key="1">
    <citation type="journal article" date="2014" name="FEMS Microbiol. Lett.">
        <title>Draft Genomic DNA Sequence of the Facultatively Methylotrophic Bacterium Acidomonas methanolica type strain MB58.</title>
        <authorList>
            <person name="Higashiura N."/>
            <person name="Hadano H."/>
            <person name="Hirakawa H."/>
            <person name="Matsutani M."/>
            <person name="Takabe S."/>
            <person name="Matsushita K."/>
            <person name="Azuma Y."/>
        </authorList>
    </citation>
    <scope>NUCLEOTIDE SEQUENCE [LARGE SCALE GENOMIC DNA]</scope>
    <source>
        <strain evidence="4">MB58</strain>
    </source>
</reference>
<reference evidence="3 4" key="2">
    <citation type="journal article" date="2014" name="FEMS Microbiol. Lett.">
        <title>Draft genomic DNA sequence of the facultatively methylotrophic bacterium Acidomonas methanolica type strain MB58.</title>
        <authorList>
            <person name="Higashiura N."/>
            <person name="Hadano H."/>
            <person name="Hirakawa H."/>
            <person name="Matsutani M."/>
            <person name="Takabe S."/>
            <person name="Matsushita K."/>
            <person name="Azuma Y."/>
        </authorList>
    </citation>
    <scope>NUCLEOTIDE SEQUENCE [LARGE SCALE GENOMIC DNA]</scope>
    <source>
        <strain evidence="3 4">MB58</strain>
    </source>
</reference>